<proteinExistence type="predicted"/>
<dbReference type="AlphaFoldDB" id="X1TT43"/>
<sequence length="44" mass="4830">HMIIAAAMTVIVPMSPNARIIEHVTDNLARADYLFGRSLGRYSG</sequence>
<comment type="caution">
    <text evidence="1">The sequence shown here is derived from an EMBL/GenBank/DDBJ whole genome shotgun (WGS) entry which is preliminary data.</text>
</comment>
<feature type="non-terminal residue" evidence="1">
    <location>
        <position position="1"/>
    </location>
</feature>
<gene>
    <name evidence="1" type="ORF">S12H4_28590</name>
</gene>
<accession>X1TT43</accession>
<name>X1TT43_9ZZZZ</name>
<organism evidence="1">
    <name type="scientific">marine sediment metagenome</name>
    <dbReference type="NCBI Taxonomy" id="412755"/>
    <lineage>
        <taxon>unclassified sequences</taxon>
        <taxon>metagenomes</taxon>
        <taxon>ecological metagenomes</taxon>
    </lineage>
</organism>
<evidence type="ECO:0000313" key="1">
    <source>
        <dbReference type="EMBL" id="GAI90745.1"/>
    </source>
</evidence>
<reference evidence="1" key="1">
    <citation type="journal article" date="2014" name="Front. Microbiol.">
        <title>High frequency of phylogenetically diverse reductive dehalogenase-homologous genes in deep subseafloor sedimentary metagenomes.</title>
        <authorList>
            <person name="Kawai M."/>
            <person name="Futagami T."/>
            <person name="Toyoda A."/>
            <person name="Takaki Y."/>
            <person name="Nishi S."/>
            <person name="Hori S."/>
            <person name="Arai W."/>
            <person name="Tsubouchi T."/>
            <person name="Morono Y."/>
            <person name="Uchiyama I."/>
            <person name="Ito T."/>
            <person name="Fujiyama A."/>
            <person name="Inagaki F."/>
            <person name="Takami H."/>
        </authorList>
    </citation>
    <scope>NUCLEOTIDE SEQUENCE</scope>
    <source>
        <strain evidence="1">Expedition CK06-06</strain>
    </source>
</reference>
<protein>
    <submittedName>
        <fullName evidence="1">Uncharacterized protein</fullName>
    </submittedName>
</protein>
<dbReference type="EMBL" id="BARW01016411">
    <property type="protein sequence ID" value="GAI90745.1"/>
    <property type="molecule type" value="Genomic_DNA"/>
</dbReference>